<gene>
    <name evidence="3" type="ORF">C5O68_06250</name>
    <name evidence="2" type="ORF">C5O69_10710</name>
</gene>
<feature type="domain" description="N-acetyltransferase" evidence="1">
    <location>
        <begin position="3"/>
        <end position="172"/>
    </location>
</feature>
<dbReference type="InterPro" id="IPR016181">
    <property type="entry name" value="Acyl_CoA_acyltransferase"/>
</dbReference>
<keyword evidence="2" id="KW-0808">Transferase</keyword>
<evidence type="ECO:0000313" key="5">
    <source>
        <dbReference type="Proteomes" id="UP000266144"/>
    </source>
</evidence>
<evidence type="ECO:0000313" key="2">
    <source>
        <dbReference type="EMBL" id="RJP08409.1"/>
    </source>
</evidence>
<evidence type="ECO:0000259" key="1">
    <source>
        <dbReference type="PROSITE" id="PS51186"/>
    </source>
</evidence>
<name>A0A3A4MKN3_9STRE</name>
<dbReference type="Proteomes" id="UP000265600">
    <property type="component" value="Unassembled WGS sequence"/>
</dbReference>
<evidence type="ECO:0000313" key="4">
    <source>
        <dbReference type="Proteomes" id="UP000265600"/>
    </source>
</evidence>
<dbReference type="RefSeq" id="WP_050114676.1">
    <property type="nucleotide sequence ID" value="NZ_JACSYZ010000001.1"/>
</dbReference>
<organism evidence="2 4">
    <name type="scientific">Streptococcus pseudopneumoniae</name>
    <dbReference type="NCBI Taxonomy" id="257758"/>
    <lineage>
        <taxon>Bacteria</taxon>
        <taxon>Bacillati</taxon>
        <taxon>Bacillota</taxon>
        <taxon>Bacilli</taxon>
        <taxon>Lactobacillales</taxon>
        <taxon>Streptococcaceae</taxon>
        <taxon>Streptococcus</taxon>
    </lineage>
</organism>
<dbReference type="AlphaFoldDB" id="A0A3A4MKN3"/>
<reference evidence="4 5" key="1">
    <citation type="submission" date="2018-02" db="EMBL/GenBank/DDBJ databases">
        <authorList>
            <person name="Handem S."/>
        </authorList>
    </citation>
    <scope>NUCLEOTIDE SEQUENCE [LARGE SCALE GENOMIC DNA]</scope>
    <source>
        <strain evidence="4">Spain3473</strain>
        <strain evidence="5">Spain939</strain>
    </source>
</reference>
<accession>A0A3A4MKN3</accession>
<dbReference type="Proteomes" id="UP000266144">
    <property type="component" value="Unassembled WGS sequence"/>
</dbReference>
<dbReference type="GO" id="GO:0016747">
    <property type="term" value="F:acyltransferase activity, transferring groups other than amino-acyl groups"/>
    <property type="evidence" value="ECO:0007669"/>
    <property type="project" value="InterPro"/>
</dbReference>
<dbReference type="PROSITE" id="PS51186">
    <property type="entry name" value="GNAT"/>
    <property type="match status" value="1"/>
</dbReference>
<dbReference type="SUPFAM" id="SSF55729">
    <property type="entry name" value="Acyl-CoA N-acyltransferases (Nat)"/>
    <property type="match status" value="1"/>
</dbReference>
<protein>
    <submittedName>
        <fullName evidence="2">GNAT family N-acetyltransferase</fullName>
    </submittedName>
</protein>
<dbReference type="EMBL" id="PTTJ01000134">
    <property type="protein sequence ID" value="RJP08409.1"/>
    <property type="molecule type" value="Genomic_DNA"/>
</dbReference>
<dbReference type="InterPro" id="IPR000182">
    <property type="entry name" value="GNAT_dom"/>
</dbReference>
<proteinExistence type="predicted"/>
<sequence length="186" mass="21459">MFIVNRVIESKRVEEIYRERYKIFVERDRDAPAELYKNGLLKDDCDDYALHIACYSTENSKLVGFLTVVPRASLNGVLPIEEQHDVLSEDNSAEIMRLIILDELNIKDRGRVLGLLLAEVEKIVLELSLTKLYLVTTAEAQKIYQRIGFEQIGPYKLYKGVSNECPMALEIENINKKFFKGVNDER</sequence>
<reference evidence="2" key="2">
    <citation type="submission" date="2018-02" db="EMBL/GenBank/DDBJ databases">
        <authorList>
            <person name="Cohen D.B."/>
            <person name="Kent A.D."/>
        </authorList>
    </citation>
    <scope>NUCLEOTIDE SEQUENCE</scope>
    <source>
        <strain evidence="2">Spain3473</strain>
        <strain evidence="3">Spain939</strain>
    </source>
</reference>
<comment type="caution">
    <text evidence="2">The sequence shown here is derived from an EMBL/GenBank/DDBJ whole genome shotgun (WGS) entry which is preliminary data.</text>
</comment>
<dbReference type="EMBL" id="PTQV01000036">
    <property type="protein sequence ID" value="RJP82145.1"/>
    <property type="molecule type" value="Genomic_DNA"/>
</dbReference>
<dbReference type="Gene3D" id="3.40.630.30">
    <property type="match status" value="1"/>
</dbReference>
<evidence type="ECO:0000313" key="3">
    <source>
        <dbReference type="EMBL" id="RJP82145.1"/>
    </source>
</evidence>